<dbReference type="AlphaFoldDB" id="A0AAV7WBG7"/>
<dbReference type="Proteomes" id="UP001066276">
    <property type="component" value="Chromosome 1_2"/>
</dbReference>
<organism evidence="1 2">
    <name type="scientific">Pleurodeles waltl</name>
    <name type="common">Iberian ribbed newt</name>
    <dbReference type="NCBI Taxonomy" id="8319"/>
    <lineage>
        <taxon>Eukaryota</taxon>
        <taxon>Metazoa</taxon>
        <taxon>Chordata</taxon>
        <taxon>Craniata</taxon>
        <taxon>Vertebrata</taxon>
        <taxon>Euteleostomi</taxon>
        <taxon>Amphibia</taxon>
        <taxon>Batrachia</taxon>
        <taxon>Caudata</taxon>
        <taxon>Salamandroidea</taxon>
        <taxon>Salamandridae</taxon>
        <taxon>Pleurodelinae</taxon>
        <taxon>Pleurodeles</taxon>
    </lineage>
</organism>
<name>A0AAV7WBG7_PLEWA</name>
<protein>
    <submittedName>
        <fullName evidence="1">Uncharacterized protein</fullName>
    </submittedName>
</protein>
<evidence type="ECO:0000313" key="2">
    <source>
        <dbReference type="Proteomes" id="UP001066276"/>
    </source>
</evidence>
<accession>A0AAV7WBG7</accession>
<evidence type="ECO:0000313" key="1">
    <source>
        <dbReference type="EMBL" id="KAJ1209625.1"/>
    </source>
</evidence>
<proteinExistence type="predicted"/>
<sequence length="190" mass="21577">MNRVDPSKIQPPARRPEKTGLSITETEHNITDMRPQLADQEKNTWDLLDRLRRLKHHSEDALGRTCWNNICVVGLPEGSRGARDLLAQLCLCEKAMSRFKLIEKCKGKRSVLFFEGGVIHIMHLELKRTNKSFLCIYDPCVSSIGRCIAGVLKPLASALPEQFGVKASHRPNLVTDKQHKQRVIVSLRFL</sequence>
<comment type="caution">
    <text evidence="1">The sequence shown here is derived from an EMBL/GenBank/DDBJ whole genome shotgun (WGS) entry which is preliminary data.</text>
</comment>
<reference evidence="1" key="1">
    <citation type="journal article" date="2022" name="bioRxiv">
        <title>Sequencing and chromosome-scale assembly of the giantPleurodeles waltlgenome.</title>
        <authorList>
            <person name="Brown T."/>
            <person name="Elewa A."/>
            <person name="Iarovenko S."/>
            <person name="Subramanian E."/>
            <person name="Araus A.J."/>
            <person name="Petzold A."/>
            <person name="Susuki M."/>
            <person name="Suzuki K.-i.T."/>
            <person name="Hayashi T."/>
            <person name="Toyoda A."/>
            <person name="Oliveira C."/>
            <person name="Osipova E."/>
            <person name="Leigh N.D."/>
            <person name="Simon A."/>
            <person name="Yun M.H."/>
        </authorList>
    </citation>
    <scope>NUCLEOTIDE SEQUENCE</scope>
    <source>
        <strain evidence="1">20211129_DDA</strain>
        <tissue evidence="1">Liver</tissue>
    </source>
</reference>
<gene>
    <name evidence="1" type="ORF">NDU88_004999</name>
</gene>
<dbReference type="EMBL" id="JANPWB010000002">
    <property type="protein sequence ID" value="KAJ1209625.1"/>
    <property type="molecule type" value="Genomic_DNA"/>
</dbReference>
<keyword evidence="2" id="KW-1185">Reference proteome</keyword>